<comment type="caution">
    <text evidence="12">The sequence shown here is derived from an EMBL/GenBank/DDBJ whole genome shotgun (WGS) entry which is preliminary data.</text>
</comment>
<proteinExistence type="predicted"/>
<dbReference type="EMBL" id="JAKCXM010000100">
    <property type="protein sequence ID" value="KAJ0402548.1"/>
    <property type="molecule type" value="Genomic_DNA"/>
</dbReference>
<keyword evidence="6" id="KW-0333">Golgi apparatus</keyword>
<dbReference type="SUPFAM" id="SSF58038">
    <property type="entry name" value="SNARE fusion complex"/>
    <property type="match status" value="1"/>
</dbReference>
<comment type="subcellular location">
    <subcellularLocation>
        <location evidence="8">Endomembrane system</location>
        <topology evidence="8">Single-pass type IV membrane protein</topology>
    </subcellularLocation>
    <subcellularLocation>
        <location evidence="1">Golgi apparatus membrane</location>
    </subcellularLocation>
</comment>
<evidence type="ECO:0000256" key="5">
    <source>
        <dbReference type="ARBA" id="ARBA00022989"/>
    </source>
</evidence>
<feature type="compositionally biased region" description="Polar residues" evidence="9">
    <location>
        <begin position="22"/>
        <end position="32"/>
    </location>
</feature>
<feature type="transmembrane region" description="Helical" evidence="10">
    <location>
        <begin position="109"/>
        <end position="127"/>
    </location>
</feature>
<evidence type="ECO:0000259" key="11">
    <source>
        <dbReference type="PROSITE" id="PS50192"/>
    </source>
</evidence>
<keyword evidence="2" id="KW-0813">Transport</keyword>
<sequence>MYNRMNGRSSNARDSLFAGAQSRGQPQSSVDNGEQARRLLEEQNDEQISHLSLQISQLKSLSTSIHAEVVDQNKYLDSMGKDFDNTEGLLGGTMKRLGIMRDQGGSKHMLYLIGFVVFVFVLLYYTIRSH</sequence>
<feature type="domain" description="T-SNARE coiled-coil homology" evidence="11">
    <location>
        <begin position="38"/>
        <end position="100"/>
    </location>
</feature>
<dbReference type="AlphaFoldDB" id="A0AAD5M4D8"/>
<dbReference type="Proteomes" id="UP001209570">
    <property type="component" value="Unassembled WGS sequence"/>
</dbReference>
<protein>
    <recommendedName>
        <fullName evidence="11">t-SNARE coiled-coil homology domain-containing protein</fullName>
    </recommendedName>
</protein>
<dbReference type="PROSITE" id="PS50192">
    <property type="entry name" value="T_SNARE"/>
    <property type="match status" value="1"/>
</dbReference>
<accession>A0AAD5M4D8</accession>
<evidence type="ECO:0000313" key="12">
    <source>
        <dbReference type="EMBL" id="KAJ0402548.1"/>
    </source>
</evidence>
<evidence type="ECO:0000256" key="3">
    <source>
        <dbReference type="ARBA" id="ARBA00022692"/>
    </source>
</evidence>
<keyword evidence="3 10" id="KW-0812">Transmembrane</keyword>
<dbReference type="Gene3D" id="1.20.5.110">
    <property type="match status" value="1"/>
</dbReference>
<dbReference type="GO" id="GO:0015031">
    <property type="term" value="P:protein transport"/>
    <property type="evidence" value="ECO:0007669"/>
    <property type="project" value="UniProtKB-KW"/>
</dbReference>
<dbReference type="PANTHER" id="PTHR12791">
    <property type="entry name" value="GOLGI SNARE BET1-RELATED"/>
    <property type="match status" value="1"/>
</dbReference>
<feature type="region of interest" description="Disordered" evidence="9">
    <location>
        <begin position="18"/>
        <end position="41"/>
    </location>
</feature>
<reference evidence="12" key="1">
    <citation type="submission" date="2021-12" db="EMBL/GenBank/DDBJ databases">
        <title>Prjna785345.</title>
        <authorList>
            <person name="Rujirawat T."/>
            <person name="Krajaejun T."/>
        </authorList>
    </citation>
    <scope>NUCLEOTIDE SEQUENCE</scope>
    <source>
        <strain evidence="12">Pi057C3</strain>
    </source>
</reference>
<evidence type="ECO:0000256" key="10">
    <source>
        <dbReference type="SAM" id="Phobius"/>
    </source>
</evidence>
<gene>
    <name evidence="12" type="ORF">P43SY_000811</name>
</gene>
<keyword evidence="13" id="KW-1185">Reference proteome</keyword>
<dbReference type="InterPro" id="IPR039899">
    <property type="entry name" value="BET1_SNARE"/>
</dbReference>
<evidence type="ECO:0000256" key="4">
    <source>
        <dbReference type="ARBA" id="ARBA00022927"/>
    </source>
</evidence>
<name>A0AAD5M4D8_PYTIN</name>
<evidence type="ECO:0000256" key="9">
    <source>
        <dbReference type="SAM" id="MobiDB-lite"/>
    </source>
</evidence>
<evidence type="ECO:0000256" key="1">
    <source>
        <dbReference type="ARBA" id="ARBA00004394"/>
    </source>
</evidence>
<dbReference type="SMART" id="SM00397">
    <property type="entry name" value="t_SNARE"/>
    <property type="match status" value="1"/>
</dbReference>
<keyword evidence="7 10" id="KW-0472">Membrane</keyword>
<dbReference type="InterPro" id="IPR000727">
    <property type="entry name" value="T_SNARE_dom"/>
</dbReference>
<dbReference type="GO" id="GO:0000139">
    <property type="term" value="C:Golgi membrane"/>
    <property type="evidence" value="ECO:0007669"/>
    <property type="project" value="UniProtKB-SubCell"/>
</dbReference>
<keyword evidence="4" id="KW-0653">Protein transport</keyword>
<evidence type="ECO:0000256" key="7">
    <source>
        <dbReference type="ARBA" id="ARBA00023136"/>
    </source>
</evidence>
<evidence type="ECO:0000313" key="13">
    <source>
        <dbReference type="Proteomes" id="UP001209570"/>
    </source>
</evidence>
<organism evidence="12 13">
    <name type="scientific">Pythium insidiosum</name>
    <name type="common">Pythiosis disease agent</name>
    <dbReference type="NCBI Taxonomy" id="114742"/>
    <lineage>
        <taxon>Eukaryota</taxon>
        <taxon>Sar</taxon>
        <taxon>Stramenopiles</taxon>
        <taxon>Oomycota</taxon>
        <taxon>Peronosporomycetes</taxon>
        <taxon>Pythiales</taxon>
        <taxon>Pythiaceae</taxon>
        <taxon>Pythium</taxon>
    </lineage>
</organism>
<dbReference type="CDD" id="cd15853">
    <property type="entry name" value="SNARE_Bet1"/>
    <property type="match status" value="1"/>
</dbReference>
<keyword evidence="5 10" id="KW-1133">Transmembrane helix</keyword>
<evidence type="ECO:0000256" key="8">
    <source>
        <dbReference type="ARBA" id="ARBA00046280"/>
    </source>
</evidence>
<evidence type="ECO:0000256" key="6">
    <source>
        <dbReference type="ARBA" id="ARBA00023034"/>
    </source>
</evidence>
<evidence type="ECO:0000256" key="2">
    <source>
        <dbReference type="ARBA" id="ARBA00022448"/>
    </source>
</evidence>